<sequence>MLPTRALFSAAKSTKMVEWLAVVYDKPNTDRSAVRAQHLADIPANIESGKVTSAGAIFNEVPVEGAKPNFAGSMLTIVADTKEEVIDILKKDIYAKEGIWNFDNVLVYPLGLAYRKGKDL</sequence>
<dbReference type="PANTHER" id="PTHR33606:SF3">
    <property type="entry name" value="PROTEIN YCII"/>
    <property type="match status" value="1"/>
</dbReference>
<dbReference type="SUPFAM" id="SSF54909">
    <property type="entry name" value="Dimeric alpha+beta barrel"/>
    <property type="match status" value="1"/>
</dbReference>
<dbReference type="Pfam" id="PF03795">
    <property type="entry name" value="YCII"/>
    <property type="match status" value="1"/>
</dbReference>
<name>A0A061B679_CYBFA</name>
<reference evidence="2" key="1">
    <citation type="journal article" date="2014" name="Genome Announc.">
        <title>Genome sequence of the yeast Cyberlindnera fabianii (Hansenula fabianii).</title>
        <authorList>
            <person name="Freel K.C."/>
            <person name="Sarilar V."/>
            <person name="Neuveglise C."/>
            <person name="Devillers H."/>
            <person name="Friedrich A."/>
            <person name="Schacherer J."/>
        </authorList>
    </citation>
    <scope>NUCLEOTIDE SEQUENCE</scope>
    <source>
        <strain evidence="2">YJS4271</strain>
    </source>
</reference>
<dbReference type="InterPro" id="IPR005545">
    <property type="entry name" value="YCII"/>
</dbReference>
<dbReference type="PANTHER" id="PTHR33606">
    <property type="entry name" value="PROTEIN YCII"/>
    <property type="match status" value="1"/>
</dbReference>
<dbReference type="EMBL" id="LK052896">
    <property type="protein sequence ID" value="CDR43152.1"/>
    <property type="molecule type" value="Genomic_DNA"/>
</dbReference>
<dbReference type="Gene3D" id="3.30.70.1060">
    <property type="entry name" value="Dimeric alpha+beta barrel"/>
    <property type="match status" value="1"/>
</dbReference>
<dbReference type="PhylomeDB" id="A0A061B679"/>
<dbReference type="InterPro" id="IPR051807">
    <property type="entry name" value="Sec-metab_biosynth-assoc"/>
</dbReference>
<accession>A0A061B679</accession>
<proteinExistence type="predicted"/>
<evidence type="ECO:0000313" key="2">
    <source>
        <dbReference type="EMBL" id="CDR43152.1"/>
    </source>
</evidence>
<dbReference type="InterPro" id="IPR011008">
    <property type="entry name" value="Dimeric_a/b-barrel"/>
</dbReference>
<gene>
    <name evidence="2" type="ORF">CYFA0S_11e00804g</name>
</gene>
<feature type="domain" description="YCII-related" evidence="1">
    <location>
        <begin position="18"/>
        <end position="101"/>
    </location>
</feature>
<dbReference type="AlphaFoldDB" id="A0A061B679"/>
<organism evidence="2">
    <name type="scientific">Cyberlindnera fabianii</name>
    <name type="common">Yeast</name>
    <name type="synonym">Hansenula fabianii</name>
    <dbReference type="NCBI Taxonomy" id="36022"/>
    <lineage>
        <taxon>Eukaryota</taxon>
        <taxon>Fungi</taxon>
        <taxon>Dikarya</taxon>
        <taxon>Ascomycota</taxon>
        <taxon>Saccharomycotina</taxon>
        <taxon>Saccharomycetes</taxon>
        <taxon>Phaffomycetales</taxon>
        <taxon>Phaffomycetaceae</taxon>
        <taxon>Cyberlindnera</taxon>
    </lineage>
</organism>
<dbReference type="VEuPathDB" id="FungiDB:BON22_2843"/>
<evidence type="ECO:0000259" key="1">
    <source>
        <dbReference type="Pfam" id="PF03795"/>
    </source>
</evidence>
<protein>
    <submittedName>
        <fullName evidence="2">CYFA0S11e00804g1_1</fullName>
    </submittedName>
</protein>
<dbReference type="OrthoDB" id="5519740at2759"/>